<keyword evidence="1" id="KW-0229">DNA integration</keyword>
<reference evidence="5" key="1">
    <citation type="submission" date="2023-02" db="EMBL/GenBank/DDBJ databases">
        <title>Genome of Flavobacteriaceae gen. nov. sp. strain F89.</title>
        <authorList>
            <person name="Wang Y."/>
        </authorList>
    </citation>
    <scope>NUCLEOTIDE SEQUENCE</scope>
    <source>
        <strain evidence="5">F89</strain>
    </source>
</reference>
<dbReference type="InterPro" id="IPR044068">
    <property type="entry name" value="CB"/>
</dbReference>
<dbReference type="EMBL" id="JAIRBC010000100">
    <property type="protein sequence ID" value="MCG2462980.1"/>
    <property type="molecule type" value="Genomic_DNA"/>
</dbReference>
<dbReference type="Pfam" id="PF13102">
    <property type="entry name" value="Phage_int_SAM_5"/>
    <property type="match status" value="1"/>
</dbReference>
<dbReference type="InterPro" id="IPR010998">
    <property type="entry name" value="Integrase_recombinase_N"/>
</dbReference>
<keyword evidence="6" id="KW-1185">Reference proteome</keyword>
<evidence type="ECO:0000256" key="3">
    <source>
        <dbReference type="PROSITE-ProRule" id="PRU01248"/>
    </source>
</evidence>
<proteinExistence type="predicted"/>
<dbReference type="Gene3D" id="1.10.150.130">
    <property type="match status" value="1"/>
</dbReference>
<dbReference type="PROSITE" id="PS51900">
    <property type="entry name" value="CB"/>
    <property type="match status" value="1"/>
</dbReference>
<evidence type="ECO:0000256" key="1">
    <source>
        <dbReference type="ARBA" id="ARBA00022908"/>
    </source>
</evidence>
<dbReference type="SUPFAM" id="SSF56349">
    <property type="entry name" value="DNA breaking-rejoining enzymes"/>
    <property type="match status" value="1"/>
</dbReference>
<feature type="domain" description="Core-binding (CB)" evidence="4">
    <location>
        <begin position="123"/>
        <end position="206"/>
    </location>
</feature>
<evidence type="ECO:0000259" key="4">
    <source>
        <dbReference type="PROSITE" id="PS51900"/>
    </source>
</evidence>
<dbReference type="AlphaFoldDB" id="A0AAE3EXJ9"/>
<accession>A0AAE3EXJ9</accession>
<evidence type="ECO:0000256" key="2">
    <source>
        <dbReference type="ARBA" id="ARBA00023125"/>
    </source>
</evidence>
<dbReference type="Proteomes" id="UP001200642">
    <property type="component" value="Unassembled WGS sequence"/>
</dbReference>
<feature type="non-terminal residue" evidence="5">
    <location>
        <position position="207"/>
    </location>
</feature>
<evidence type="ECO:0000313" key="5">
    <source>
        <dbReference type="EMBL" id="MCG2462980.1"/>
    </source>
</evidence>
<dbReference type="GO" id="GO:0015074">
    <property type="term" value="P:DNA integration"/>
    <property type="evidence" value="ECO:0007669"/>
    <property type="project" value="UniProtKB-KW"/>
</dbReference>
<dbReference type="Pfam" id="PF17293">
    <property type="entry name" value="Arm-DNA-bind_5"/>
    <property type="match status" value="1"/>
</dbReference>
<comment type="caution">
    <text evidence="5">The sequence shown here is derived from an EMBL/GenBank/DDBJ whole genome shotgun (WGS) entry which is preliminary data.</text>
</comment>
<sequence>MAKIKFTLDTRKKSKSSTTGLYPIVLRVFHKKPRFIYLNYQTSPEGWDSSKMKLKKSILANKDLDIDTINNDIYDKIHLAQMVIRDIGDAIDQTNVDNLVQLIKVSWESKNSSSLKQRIVNGITLAEWGGELIRRKEMFNKPSSARWYKDSINAFLKFNNGDDLLLDDIDVTFLKNFQAYRESIGNSKNSISAYMRAVRAIYNGAIA</sequence>
<protein>
    <submittedName>
        <fullName evidence="5">Phage integrase SAM-like domain-containing protein</fullName>
    </submittedName>
</protein>
<organism evidence="5 6">
    <name type="scientific">Cerina litoralis</name>
    <dbReference type="NCBI Taxonomy" id="2874477"/>
    <lineage>
        <taxon>Bacteria</taxon>
        <taxon>Pseudomonadati</taxon>
        <taxon>Bacteroidota</taxon>
        <taxon>Flavobacteriia</taxon>
        <taxon>Flavobacteriales</taxon>
        <taxon>Flavobacteriaceae</taxon>
        <taxon>Cerina</taxon>
    </lineage>
</organism>
<dbReference type="InterPro" id="IPR011010">
    <property type="entry name" value="DNA_brk_join_enz"/>
</dbReference>
<dbReference type="GO" id="GO:0003677">
    <property type="term" value="F:DNA binding"/>
    <property type="evidence" value="ECO:0007669"/>
    <property type="project" value="UniProtKB-UniRule"/>
</dbReference>
<evidence type="ECO:0000313" key="6">
    <source>
        <dbReference type="Proteomes" id="UP001200642"/>
    </source>
</evidence>
<dbReference type="InterPro" id="IPR025269">
    <property type="entry name" value="SAM-like_dom"/>
</dbReference>
<dbReference type="InterPro" id="IPR035386">
    <property type="entry name" value="Arm-DNA-bind_5"/>
</dbReference>
<dbReference type="RefSeq" id="WP_317904110.1">
    <property type="nucleotide sequence ID" value="NZ_JAIRBC010000100.1"/>
</dbReference>
<gene>
    <name evidence="5" type="ORF">K8352_19640</name>
</gene>
<keyword evidence="2 3" id="KW-0238">DNA-binding</keyword>
<name>A0AAE3EXJ9_9FLAO</name>